<comment type="caution">
    <text evidence="1">The sequence shown here is derived from an EMBL/GenBank/DDBJ whole genome shotgun (WGS) entry which is preliminary data.</text>
</comment>
<evidence type="ECO:0000313" key="2">
    <source>
        <dbReference type="Proteomes" id="UP000479241"/>
    </source>
</evidence>
<dbReference type="RefSeq" id="WP_163202467.1">
    <property type="nucleotide sequence ID" value="NZ_JAAGWG010000004.1"/>
</dbReference>
<name>A0A6L9W0G4_9ACTN</name>
<evidence type="ECO:0008006" key="3">
    <source>
        <dbReference type="Google" id="ProtNLM"/>
    </source>
</evidence>
<dbReference type="AlphaFoldDB" id="A0A6L9W0G4"/>
<evidence type="ECO:0000313" key="1">
    <source>
        <dbReference type="EMBL" id="NEK84950.1"/>
    </source>
</evidence>
<dbReference type="Proteomes" id="UP000479241">
    <property type="component" value="Unassembled WGS sequence"/>
</dbReference>
<dbReference type="EMBL" id="JAAGWG010000004">
    <property type="protein sequence ID" value="NEK84950.1"/>
    <property type="molecule type" value="Genomic_DNA"/>
</dbReference>
<proteinExistence type="predicted"/>
<organism evidence="1 2">
    <name type="scientific">Blastococcus saxobsidens</name>
    <dbReference type="NCBI Taxonomy" id="138336"/>
    <lineage>
        <taxon>Bacteria</taxon>
        <taxon>Bacillati</taxon>
        <taxon>Actinomycetota</taxon>
        <taxon>Actinomycetes</taxon>
        <taxon>Geodermatophilales</taxon>
        <taxon>Geodermatophilaceae</taxon>
        <taxon>Blastococcus</taxon>
    </lineage>
</organism>
<protein>
    <recommendedName>
        <fullName evidence="3">Arsenate reductase</fullName>
    </recommendedName>
</protein>
<sequence>MTEAWVPDACTLPTVERPVRIAEFQGLADVTRSSVRHSPTRLTAELEPAPGLADEVRHLTRRESECCSFFGFVVREEPGRVLLDIDVPEPHAEVLDGLARLLGR</sequence>
<gene>
    <name evidence="1" type="ORF">GCU60_04120</name>
</gene>
<accession>A0A6L9W0G4</accession>
<reference evidence="1 2" key="1">
    <citation type="submission" date="2019-12" db="EMBL/GenBank/DDBJ databases">
        <title>the WGS of Blastococcus saxobsidens 67B17.</title>
        <authorList>
            <person name="Jiang Z."/>
        </authorList>
    </citation>
    <scope>NUCLEOTIDE SEQUENCE [LARGE SCALE GENOMIC DNA]</scope>
    <source>
        <strain evidence="1 2">67B17</strain>
    </source>
</reference>